<feature type="region of interest" description="Disordered" evidence="1">
    <location>
        <begin position="16"/>
        <end position="35"/>
    </location>
</feature>
<evidence type="ECO:0000313" key="3">
    <source>
        <dbReference type="Proteomes" id="UP000006906"/>
    </source>
</evidence>
<dbReference type="RefSeq" id="XP_042925608.1">
    <property type="nucleotide sequence ID" value="XM_043060479.1"/>
</dbReference>
<feature type="compositionally biased region" description="Low complexity" evidence="1">
    <location>
        <begin position="23"/>
        <end position="32"/>
    </location>
</feature>
<accession>A0A2K3DVI2</accession>
<name>A0A2K3DVI2_CHLRE</name>
<evidence type="ECO:0000256" key="1">
    <source>
        <dbReference type="SAM" id="MobiDB-lite"/>
    </source>
</evidence>
<dbReference type="GeneID" id="66052697"/>
<dbReference type="EMBL" id="CM008964">
    <property type="protein sequence ID" value="PNW84550.1"/>
    <property type="molecule type" value="Genomic_DNA"/>
</dbReference>
<evidence type="ECO:0000313" key="2">
    <source>
        <dbReference type="EMBL" id="PNW84550.1"/>
    </source>
</evidence>
<gene>
    <name evidence="2" type="ORF">CHLRE_03g148300v5</name>
</gene>
<dbReference type="Proteomes" id="UP000006906">
    <property type="component" value="Chromosome 3"/>
</dbReference>
<dbReference type="Gramene" id="PNW84550">
    <property type="protein sequence ID" value="PNW84550"/>
    <property type="gene ID" value="CHLRE_03g148300v5"/>
</dbReference>
<keyword evidence="3" id="KW-1185">Reference proteome</keyword>
<proteinExistence type="predicted"/>
<dbReference type="AlphaFoldDB" id="A0A2K3DVI2"/>
<organism evidence="2 3">
    <name type="scientific">Chlamydomonas reinhardtii</name>
    <name type="common">Chlamydomonas smithii</name>
    <dbReference type="NCBI Taxonomy" id="3055"/>
    <lineage>
        <taxon>Eukaryota</taxon>
        <taxon>Viridiplantae</taxon>
        <taxon>Chlorophyta</taxon>
        <taxon>core chlorophytes</taxon>
        <taxon>Chlorophyceae</taxon>
        <taxon>CS clade</taxon>
        <taxon>Chlamydomonadales</taxon>
        <taxon>Chlamydomonadaceae</taxon>
        <taxon>Chlamydomonas</taxon>
    </lineage>
</organism>
<reference evidence="2 3" key="1">
    <citation type="journal article" date="2007" name="Science">
        <title>The Chlamydomonas genome reveals the evolution of key animal and plant functions.</title>
        <authorList>
            <person name="Merchant S.S."/>
            <person name="Prochnik S.E."/>
            <person name="Vallon O."/>
            <person name="Harris E.H."/>
            <person name="Karpowicz S.J."/>
            <person name="Witman G.B."/>
            <person name="Terry A."/>
            <person name="Salamov A."/>
            <person name="Fritz-Laylin L.K."/>
            <person name="Marechal-Drouard L."/>
            <person name="Marshall W.F."/>
            <person name="Qu L.H."/>
            <person name="Nelson D.R."/>
            <person name="Sanderfoot A.A."/>
            <person name="Spalding M.H."/>
            <person name="Kapitonov V.V."/>
            <person name="Ren Q."/>
            <person name="Ferris P."/>
            <person name="Lindquist E."/>
            <person name="Shapiro H."/>
            <person name="Lucas S.M."/>
            <person name="Grimwood J."/>
            <person name="Schmutz J."/>
            <person name="Cardol P."/>
            <person name="Cerutti H."/>
            <person name="Chanfreau G."/>
            <person name="Chen C.L."/>
            <person name="Cognat V."/>
            <person name="Croft M.T."/>
            <person name="Dent R."/>
            <person name="Dutcher S."/>
            <person name="Fernandez E."/>
            <person name="Fukuzawa H."/>
            <person name="Gonzalez-Ballester D."/>
            <person name="Gonzalez-Halphen D."/>
            <person name="Hallmann A."/>
            <person name="Hanikenne M."/>
            <person name="Hippler M."/>
            <person name="Inwood W."/>
            <person name="Jabbari K."/>
            <person name="Kalanon M."/>
            <person name="Kuras R."/>
            <person name="Lefebvre P.A."/>
            <person name="Lemaire S.D."/>
            <person name="Lobanov A.V."/>
            <person name="Lohr M."/>
            <person name="Manuell A."/>
            <person name="Meier I."/>
            <person name="Mets L."/>
            <person name="Mittag M."/>
            <person name="Mittelmeier T."/>
            <person name="Moroney J.V."/>
            <person name="Moseley J."/>
            <person name="Napoli C."/>
            <person name="Nedelcu A.M."/>
            <person name="Niyogi K."/>
            <person name="Novoselov S.V."/>
            <person name="Paulsen I.T."/>
            <person name="Pazour G."/>
            <person name="Purton S."/>
            <person name="Ral J.P."/>
            <person name="Riano-Pachon D.M."/>
            <person name="Riekhof W."/>
            <person name="Rymarquis L."/>
            <person name="Schroda M."/>
            <person name="Stern D."/>
            <person name="Umen J."/>
            <person name="Willows R."/>
            <person name="Wilson N."/>
            <person name="Zimmer S.L."/>
            <person name="Allmer J."/>
            <person name="Balk J."/>
            <person name="Bisova K."/>
            <person name="Chen C.J."/>
            <person name="Elias M."/>
            <person name="Gendler K."/>
            <person name="Hauser C."/>
            <person name="Lamb M.R."/>
            <person name="Ledford H."/>
            <person name="Long J.C."/>
            <person name="Minagawa J."/>
            <person name="Page M.D."/>
            <person name="Pan J."/>
            <person name="Pootakham W."/>
            <person name="Roje S."/>
            <person name="Rose A."/>
            <person name="Stahlberg E."/>
            <person name="Terauchi A.M."/>
            <person name="Yang P."/>
            <person name="Ball S."/>
            <person name="Bowler C."/>
            <person name="Dieckmann C.L."/>
            <person name="Gladyshev V.N."/>
            <person name="Green P."/>
            <person name="Jorgensen R."/>
            <person name="Mayfield S."/>
            <person name="Mueller-Roeber B."/>
            <person name="Rajamani S."/>
            <person name="Sayre R.T."/>
            <person name="Brokstein P."/>
            <person name="Dubchak I."/>
            <person name="Goodstein D."/>
            <person name="Hornick L."/>
            <person name="Huang Y.W."/>
            <person name="Jhaveri J."/>
            <person name="Luo Y."/>
            <person name="Martinez D."/>
            <person name="Ngau W.C."/>
            <person name="Otillar B."/>
            <person name="Poliakov A."/>
            <person name="Porter A."/>
            <person name="Szajkowski L."/>
            <person name="Werner G."/>
            <person name="Zhou K."/>
            <person name="Grigoriev I.V."/>
            <person name="Rokhsar D.S."/>
            <person name="Grossman A.R."/>
        </authorList>
    </citation>
    <scope>NUCLEOTIDE SEQUENCE [LARGE SCALE GENOMIC DNA]</scope>
    <source>
        <strain evidence="3">CC-503</strain>
    </source>
</reference>
<sequence length="960" mass="96432">MAVLTHTSPRQMEEYAAGGGASGAAPGSSSGGLRASDERFLSSLQRMADAPRSRAAAIMQMSAGAMPAPALLVWAAQEVVGQVQALLKERLAAGSDATKLLRSEPWYPSALQLAQVALASRAQPQQQQPAPATELALLKAFAVAPAPGTDSSTAHVSWELLWQLPQLSELLAAAAGLSPKLAAALDVAGIATVPAPSSGAEAGVDQQQGLLPQLRLAVAEAQAKAVAALAPQLAGTGDAPLDADDALAAAAAADRAGAAAEWLAATSLLRSAEAELGCAPSTSTSGTAAAASGALAVPVLHLLGLPLQPPQLAGMKDLRVTAEEVAAWVKQAAASPGALPAALQSRLAAARQQLAASGRALAVLPSTSAPASGEAAATAAWLRAVGGPLASGLLAGGYGSLRQLRSMPAELREALLLRLLEAPGAAAGGGGRAVGGGARALAAAAYSDAEAAWLAAAAGAGGAADAVRLLEAEAVAADLDLTRERFVPAAPQLPAPPPLPSAEELAAAVRALPAAARLLHESVYALQPAGADTAIGVSPSDAAALQAKVLEALAAAGEGATSAASGAAGRGELSAWLAESRRGLLSLPLPVLSLLLRFLRVQVTVTPEAAQSQRNKLLALMSLVAEQQQRAAGAAAGAGAGGAAGEELPREVAALALSGAFAELGSSEGAAGNGVPAALASVLGADSSRDFGSWLEALVRTSDAADRELSTAELAAQTQLAADVERYLQMTHDPRLQLLALSPGTSSSAAAGSSFSDPVLRAQADPARWLEGTRPELDAYLQAMGYRPLGDAEWSVYRDAALQEWEAGRPARQEQLEAAGQSGFHNPRADEVYLRELLERSIPEDAPLGPQSRRYLDTLIRNPTWNFAQRLQAVQRLIQLNEHFAAQPPPTGEGSPFAAYFAVGGPDPVMKLGPLAGAAAAALGVGGGKGAVAGGKKGAAKASAGASGSAKAALRIPDGF</sequence>
<dbReference type="OrthoDB" id="552257at2759"/>
<dbReference type="KEGG" id="cre:CHLRE_03g148300v5"/>
<protein>
    <submittedName>
        <fullName evidence="2">Uncharacterized protein</fullName>
    </submittedName>
</protein>
<dbReference type="InParanoid" id="A0A2K3DVI2"/>